<protein>
    <submittedName>
        <fullName evidence="2">Uncharacterized protein</fullName>
    </submittedName>
</protein>
<comment type="caution">
    <text evidence="2">The sequence shown here is derived from an EMBL/GenBank/DDBJ whole genome shotgun (WGS) entry which is preliminary data.</text>
</comment>
<reference evidence="2 3" key="1">
    <citation type="journal article" date="2019" name="Int. J. Syst. Evol. Microbiol.">
        <title>The Global Catalogue of Microorganisms (GCM) 10K type strain sequencing project: providing services to taxonomists for standard genome sequencing and annotation.</title>
        <authorList>
            <consortium name="The Broad Institute Genomics Platform"/>
            <consortium name="The Broad Institute Genome Sequencing Center for Infectious Disease"/>
            <person name="Wu L."/>
            <person name="Ma J."/>
        </authorList>
    </citation>
    <scope>NUCLEOTIDE SEQUENCE [LARGE SCALE GENOMIC DNA]</scope>
    <source>
        <strain evidence="2 3">JCM 6833</strain>
    </source>
</reference>
<sequence length="1142" mass="123722">MPGTPGTPGAPRQRPQPPPAVSRPFYRGAGAGRPRPGEGGRSYDAPETYVEPVEPVEDEASGTPPRDTVRAPRDRVREPREAQVDLHGGAEPTREDDGSMHEAVGLLRYLRELSRARRGVARDVDAYGQVHWLSELPGDVYVEAEAGPGEVLFSIPVIPLSPPAVIEEFDGWLGLRHWYRTLRDLAAQGQEVVLATGLLTWQPGEGPGVRDHLLTTPVRIVVDERTERVDVVLAGHTALRDRELLGGVPGFRPARTDWVWDAVQAGQGFGLRASVSDVLRKWCTVAFSASDVAAVFREDWVPGQGAAPIPQLRLAPAIVVRPPDRGGLADHYEALLAWLSRPGARVPAGIARLLAPGPNARILHVAERTPRSAADLLTGLLTRGRRVLVASPEADRLHAALPAEIGMLCATTDDAEVVERLRSRRIAHDAHRHRAWEDSLAERGAAADRTVTELRERLALTEATDVVDLAPGYRGARAELERRLAAEAPEHSWLPPLAGMPEKPPINAAQAAELQRLLGEETPRRRARTIQRDVDPGSLPSAAYVRTLIEAEAAAAARAERSQTELSQRLRQCDVTFLARLDGCAATVTRALERLGLTGHPRDWDPADPAARAFADALSNRRPTVWARVAEMAPQAEWARHALASIAGRDVRLPPGEPDLRRLAAAAQELRNHLADGGMLKRGPLRSAAQRQAEPLLQGARVDGLPPTTPELLDVVFVHLMIRMSCQELRYVWEAVGATFPEASTEERVEFFARAHDRLTVVREVLPAIEESCGLLAGMGVQVTHPFQWHGYLVALENALLGLRVNRATADLTALRDSIGNLPDGAPPELVAAVTAIDDRDAAAYANALAALAEVRHERALQVRCEGLYERLRAAHPELAGLLAGAPAVRRWEQAWAWAYASSRLAELPCSAAETRLRAALAEAEAQLEGLTDALAGAQAWEACLERFDPAAPAVPAWIAPLWQIPGLVSVEPDSFDVVIIDGEHDAGAEALFLLWPAPRVILVGQSGDPLPAPDDEVPADLLPEDLRDLVTPTAPLFEILLTRFVPPVPGALQAAPAPPSEADPEPPAGPVTVARGRSIVAYKRPELVQIVRQIAEEEPGLTDEALLERARELLGCPEDEDLLVGARLRYAVEAYRESAPG</sequence>
<feature type="region of interest" description="Disordered" evidence="1">
    <location>
        <begin position="1"/>
        <end position="99"/>
    </location>
</feature>
<dbReference type="EMBL" id="BAAATD010000011">
    <property type="protein sequence ID" value="GAA2622621.1"/>
    <property type="molecule type" value="Genomic_DNA"/>
</dbReference>
<accession>A0ABN3QC94</accession>
<feature type="compositionally biased region" description="Low complexity" evidence="1">
    <location>
        <begin position="1"/>
        <end position="13"/>
    </location>
</feature>
<keyword evidence="3" id="KW-1185">Reference proteome</keyword>
<evidence type="ECO:0000313" key="3">
    <source>
        <dbReference type="Proteomes" id="UP001501509"/>
    </source>
</evidence>
<organism evidence="2 3">
    <name type="scientific">Actinomadura fulvescens</name>
    <dbReference type="NCBI Taxonomy" id="46160"/>
    <lineage>
        <taxon>Bacteria</taxon>
        <taxon>Bacillati</taxon>
        <taxon>Actinomycetota</taxon>
        <taxon>Actinomycetes</taxon>
        <taxon>Streptosporangiales</taxon>
        <taxon>Thermomonosporaceae</taxon>
        <taxon>Actinomadura</taxon>
    </lineage>
</organism>
<feature type="compositionally biased region" description="Basic and acidic residues" evidence="1">
    <location>
        <begin position="67"/>
        <end position="84"/>
    </location>
</feature>
<name>A0ABN3QC94_9ACTN</name>
<gene>
    <name evidence="2" type="ORF">GCM10010411_68340</name>
</gene>
<dbReference type="Proteomes" id="UP001501509">
    <property type="component" value="Unassembled WGS sequence"/>
</dbReference>
<proteinExistence type="predicted"/>
<evidence type="ECO:0000313" key="2">
    <source>
        <dbReference type="EMBL" id="GAA2622621.1"/>
    </source>
</evidence>
<evidence type="ECO:0000256" key="1">
    <source>
        <dbReference type="SAM" id="MobiDB-lite"/>
    </source>
</evidence>